<proteinExistence type="predicted"/>
<organism evidence="2 3">
    <name type="scientific">Streptococcus sinensis</name>
    <dbReference type="NCBI Taxonomy" id="176090"/>
    <lineage>
        <taxon>Bacteria</taxon>
        <taxon>Bacillati</taxon>
        <taxon>Bacillota</taxon>
        <taxon>Bacilli</taxon>
        <taxon>Lactobacillales</taxon>
        <taxon>Streptococcaceae</taxon>
        <taxon>Streptococcus</taxon>
    </lineage>
</organism>
<dbReference type="InterPro" id="IPR046664">
    <property type="entry name" value="DUF6773"/>
</dbReference>
<accession>A0A0A0DHS4</accession>
<evidence type="ECO:0000313" key="2">
    <source>
        <dbReference type="EMBL" id="KGM37605.1"/>
    </source>
</evidence>
<feature type="transmembrane region" description="Helical" evidence="1">
    <location>
        <begin position="95"/>
        <end position="114"/>
    </location>
</feature>
<evidence type="ECO:0000256" key="1">
    <source>
        <dbReference type="SAM" id="Phobius"/>
    </source>
</evidence>
<feature type="transmembrane region" description="Helical" evidence="1">
    <location>
        <begin position="29"/>
        <end position="49"/>
    </location>
</feature>
<dbReference type="Proteomes" id="UP000030019">
    <property type="component" value="Unassembled WGS sequence"/>
</dbReference>
<sequence length="168" mass="19512">MRKKMKDRIQKVYTDERTVQLERKLGNEIAFFAIILLVISIFIKIMIWHVPVEGYLPEILIILGMELYAGIRSWQLGLDIRRHHPTSSVRTLRSRLANGAILAIVIVAVQMLGGNSAIRPFFRHHPFLQFIFIIALILVLSSILDKGVNYFYQKRQVLLDQELENDEN</sequence>
<comment type="caution">
    <text evidence="2">The sequence shown here is derived from an EMBL/GenBank/DDBJ whole genome shotgun (WGS) entry which is preliminary data.</text>
</comment>
<evidence type="ECO:0000313" key="3">
    <source>
        <dbReference type="Proteomes" id="UP000030019"/>
    </source>
</evidence>
<feature type="transmembrane region" description="Helical" evidence="1">
    <location>
        <begin position="55"/>
        <end position="74"/>
    </location>
</feature>
<keyword evidence="1" id="KW-0472">Membrane</keyword>
<keyword evidence="1" id="KW-0812">Transmembrane</keyword>
<keyword evidence="3" id="KW-1185">Reference proteome</keyword>
<dbReference type="AlphaFoldDB" id="A0A0A0DHS4"/>
<name>A0A0A0DHS4_9STRE</name>
<gene>
    <name evidence="2" type="ORF">SSIN_0601</name>
</gene>
<dbReference type="EMBL" id="JPEN01000044">
    <property type="protein sequence ID" value="KGM37605.1"/>
    <property type="molecule type" value="Genomic_DNA"/>
</dbReference>
<dbReference type="STRING" id="176090.SSIN_0601"/>
<reference evidence="2 3" key="1">
    <citation type="submission" date="2014-06" db="EMBL/GenBank/DDBJ databases">
        <authorList>
            <person name="Teng J.L."/>
            <person name="Huang Y."/>
            <person name="Tse H."/>
            <person name="Lau S.K."/>
            <person name="Woo P.C."/>
        </authorList>
    </citation>
    <scope>NUCLEOTIDE SEQUENCE [LARGE SCALE GENOMIC DNA]</scope>
    <source>
        <strain evidence="2 3">HKU4</strain>
    </source>
</reference>
<dbReference type="Pfam" id="PF20563">
    <property type="entry name" value="DUF6773"/>
    <property type="match status" value="1"/>
</dbReference>
<protein>
    <submittedName>
        <fullName evidence="2">Uncharacterized protein</fullName>
    </submittedName>
</protein>
<dbReference type="PATRIC" id="fig|176090.4.peg.596"/>
<keyword evidence="1" id="KW-1133">Transmembrane helix</keyword>
<feature type="transmembrane region" description="Helical" evidence="1">
    <location>
        <begin position="126"/>
        <end position="144"/>
    </location>
</feature>